<dbReference type="SUPFAM" id="SSF111331">
    <property type="entry name" value="NAD kinase/diacylglycerol kinase-like"/>
    <property type="match status" value="1"/>
</dbReference>
<keyword evidence="7" id="KW-1185">Reference proteome</keyword>
<feature type="domain" description="DAGKc" evidence="5">
    <location>
        <begin position="28"/>
        <end position="155"/>
    </location>
</feature>
<evidence type="ECO:0000256" key="1">
    <source>
        <dbReference type="ARBA" id="ARBA00022679"/>
    </source>
</evidence>
<evidence type="ECO:0000256" key="4">
    <source>
        <dbReference type="ARBA" id="ARBA00022840"/>
    </source>
</evidence>
<gene>
    <name evidence="6" type="ORF">GCM10010840_14180</name>
</gene>
<dbReference type="Gene3D" id="2.60.200.40">
    <property type="match status" value="1"/>
</dbReference>
<keyword evidence="4" id="KW-0067">ATP-binding</keyword>
<dbReference type="Pfam" id="PF19279">
    <property type="entry name" value="YegS_C"/>
    <property type="match status" value="1"/>
</dbReference>
<dbReference type="PANTHER" id="PTHR12358:SF54">
    <property type="entry name" value="SPHINGOSINE KINASE RELATED PROTEIN"/>
    <property type="match status" value="1"/>
</dbReference>
<dbReference type="InterPro" id="IPR017438">
    <property type="entry name" value="ATP-NAD_kinase_N"/>
</dbReference>
<name>A0ABQ2G6N9_9DEIO</name>
<accession>A0ABQ2G6N9</accession>
<dbReference type="Gene3D" id="3.40.50.10330">
    <property type="entry name" value="Probable inorganic polyphosphate/atp-NAD kinase, domain 1"/>
    <property type="match status" value="1"/>
</dbReference>
<dbReference type="EMBL" id="BMOL01000005">
    <property type="protein sequence ID" value="GGL77384.1"/>
    <property type="molecule type" value="Genomic_DNA"/>
</dbReference>
<protein>
    <submittedName>
        <fullName evidence="6">Diacylglycerol kinase</fullName>
    </submittedName>
</protein>
<dbReference type="SMART" id="SM00046">
    <property type="entry name" value="DAGKc"/>
    <property type="match status" value="1"/>
</dbReference>
<dbReference type="PANTHER" id="PTHR12358">
    <property type="entry name" value="SPHINGOSINE KINASE"/>
    <property type="match status" value="1"/>
</dbReference>
<sequence length="334" mass="34101">MPHPRFGQNRYSSAMTAHPVPAVSPAPAPQAAATLIFNAGAGGSGHSSPEVLAEALHHAGYSPVYRATDSEAELQSVLADVSGPVFVAGGDGTVRAAALYLAGRNDVTLGIIPMGTANNVARTLGIAGDPQTVIAAYAGAQAVPFDVGRVTAPWGQDMFLEAMGCGLFAEVMAAYDPEQGKSPLRAAGALGAVMRDFTPPPLTLTLDGVAQPPLDCLLLEVMNTPATGPRLPLCSGADPGDGLLNVVRVDAGEGEGLLTYAAALAAGDFAQLPSVTSTPARCTEIPYHGQPFHVDGEVRPARPDLARPGTPSVVRVEVWAAALHVLVPAAPEEG</sequence>
<dbReference type="Proteomes" id="UP000639973">
    <property type="component" value="Unassembled WGS sequence"/>
</dbReference>
<evidence type="ECO:0000313" key="6">
    <source>
        <dbReference type="EMBL" id="GGL77384.1"/>
    </source>
</evidence>
<evidence type="ECO:0000313" key="7">
    <source>
        <dbReference type="Proteomes" id="UP000639973"/>
    </source>
</evidence>
<dbReference type="PROSITE" id="PS50146">
    <property type="entry name" value="DAGK"/>
    <property type="match status" value="1"/>
</dbReference>
<dbReference type="InterPro" id="IPR001206">
    <property type="entry name" value="Diacylglycerol_kinase_cat_dom"/>
</dbReference>
<dbReference type="Pfam" id="PF00781">
    <property type="entry name" value="DAGK_cat"/>
    <property type="match status" value="1"/>
</dbReference>
<keyword evidence="1" id="KW-0808">Transferase</keyword>
<evidence type="ECO:0000256" key="2">
    <source>
        <dbReference type="ARBA" id="ARBA00022741"/>
    </source>
</evidence>
<keyword evidence="2" id="KW-0547">Nucleotide-binding</keyword>
<organism evidence="6 7">
    <name type="scientific">Deinococcus aerolatus</name>
    <dbReference type="NCBI Taxonomy" id="522487"/>
    <lineage>
        <taxon>Bacteria</taxon>
        <taxon>Thermotogati</taxon>
        <taxon>Deinococcota</taxon>
        <taxon>Deinococci</taxon>
        <taxon>Deinococcales</taxon>
        <taxon>Deinococcaceae</taxon>
        <taxon>Deinococcus</taxon>
    </lineage>
</organism>
<keyword evidence="3 6" id="KW-0418">Kinase</keyword>
<comment type="caution">
    <text evidence="6">The sequence shown here is derived from an EMBL/GenBank/DDBJ whole genome shotgun (WGS) entry which is preliminary data.</text>
</comment>
<dbReference type="GO" id="GO:0016301">
    <property type="term" value="F:kinase activity"/>
    <property type="evidence" value="ECO:0007669"/>
    <property type="project" value="UniProtKB-KW"/>
</dbReference>
<proteinExistence type="predicted"/>
<evidence type="ECO:0000256" key="3">
    <source>
        <dbReference type="ARBA" id="ARBA00022777"/>
    </source>
</evidence>
<dbReference type="InterPro" id="IPR050187">
    <property type="entry name" value="Lipid_Phosphate_FormReg"/>
</dbReference>
<evidence type="ECO:0000259" key="5">
    <source>
        <dbReference type="PROSITE" id="PS50146"/>
    </source>
</evidence>
<dbReference type="InterPro" id="IPR045540">
    <property type="entry name" value="YegS/DAGK_C"/>
</dbReference>
<reference evidence="7" key="1">
    <citation type="journal article" date="2019" name="Int. J. Syst. Evol. Microbiol.">
        <title>The Global Catalogue of Microorganisms (GCM) 10K type strain sequencing project: providing services to taxonomists for standard genome sequencing and annotation.</title>
        <authorList>
            <consortium name="The Broad Institute Genomics Platform"/>
            <consortium name="The Broad Institute Genome Sequencing Center for Infectious Disease"/>
            <person name="Wu L."/>
            <person name="Ma J."/>
        </authorList>
    </citation>
    <scope>NUCLEOTIDE SEQUENCE [LARGE SCALE GENOMIC DNA]</scope>
    <source>
        <strain evidence="7">JCM 15442</strain>
    </source>
</reference>
<dbReference type="InterPro" id="IPR016064">
    <property type="entry name" value="NAD/diacylglycerol_kinase_sf"/>
</dbReference>